<keyword evidence="3 6" id="KW-0812">Transmembrane</keyword>
<dbReference type="EMBL" id="DTAK01000026">
    <property type="protein sequence ID" value="HGU59386.1"/>
    <property type="molecule type" value="Genomic_DNA"/>
</dbReference>
<keyword evidence="5 6" id="KW-0472">Membrane</keyword>
<gene>
    <name evidence="7" type="ORF">ENT89_04295</name>
</gene>
<dbReference type="InterPro" id="IPR002794">
    <property type="entry name" value="DUF92_TMEM19"/>
</dbReference>
<reference evidence="7" key="1">
    <citation type="journal article" date="2020" name="mSystems">
        <title>Genome- and Community-Level Interaction Insights into Carbon Utilization and Element Cycling Functions of Hydrothermarchaeota in Hydrothermal Sediment.</title>
        <authorList>
            <person name="Zhou Z."/>
            <person name="Liu Y."/>
            <person name="Xu W."/>
            <person name="Pan J."/>
            <person name="Luo Z.H."/>
            <person name="Li M."/>
        </authorList>
    </citation>
    <scope>NUCLEOTIDE SEQUENCE [LARGE SCALE GENOMIC DNA]</scope>
    <source>
        <strain evidence="7">SpSt-62</strain>
    </source>
</reference>
<sequence length="160" mass="16808">MAEPAGGARGYSNVFANSLAALFFALNYGYFHIDAFKVGFIASLATALGDTLASEIGKTSKRVYLITNFKPVRPGESGGVSLIGEISAFVGSFIISFYAFVSGMIDVWGFVIALLSGFIGVHIDSILGATLEKKGYLNNSGVNFTATFSSAVLATIILLL</sequence>
<comment type="similarity">
    <text evidence="2">Belongs to the TMEM19 family.</text>
</comment>
<evidence type="ECO:0000313" key="7">
    <source>
        <dbReference type="EMBL" id="HGU59386.1"/>
    </source>
</evidence>
<keyword evidence="4 6" id="KW-1133">Transmembrane helix</keyword>
<name>A0A7C4S6A4_9EURY</name>
<dbReference type="GO" id="GO:0016020">
    <property type="term" value="C:membrane"/>
    <property type="evidence" value="ECO:0007669"/>
    <property type="project" value="UniProtKB-SubCell"/>
</dbReference>
<evidence type="ECO:0000256" key="1">
    <source>
        <dbReference type="ARBA" id="ARBA00004141"/>
    </source>
</evidence>
<feature type="transmembrane region" description="Helical" evidence="6">
    <location>
        <begin position="12"/>
        <end position="30"/>
    </location>
</feature>
<feature type="transmembrane region" description="Helical" evidence="6">
    <location>
        <begin position="78"/>
        <end position="101"/>
    </location>
</feature>
<comment type="caution">
    <text evidence="7">The sequence shown here is derived from an EMBL/GenBank/DDBJ whole genome shotgun (WGS) entry which is preliminary data.</text>
</comment>
<accession>A0A7C4S6A4</accession>
<dbReference type="AlphaFoldDB" id="A0A7C4S6A4"/>
<dbReference type="PANTHER" id="PTHR13353">
    <property type="entry name" value="TRANSMEMBRANE PROTEIN 19"/>
    <property type="match status" value="1"/>
</dbReference>
<protein>
    <submittedName>
        <fullName evidence="7">DUF92 domain-containing protein</fullName>
    </submittedName>
</protein>
<evidence type="ECO:0000256" key="3">
    <source>
        <dbReference type="ARBA" id="ARBA00022692"/>
    </source>
</evidence>
<proteinExistence type="inferred from homology"/>
<feature type="transmembrane region" description="Helical" evidence="6">
    <location>
        <begin position="107"/>
        <end position="129"/>
    </location>
</feature>
<feature type="transmembrane region" description="Helical" evidence="6">
    <location>
        <begin position="141"/>
        <end position="159"/>
    </location>
</feature>
<evidence type="ECO:0000256" key="4">
    <source>
        <dbReference type="ARBA" id="ARBA00022989"/>
    </source>
</evidence>
<evidence type="ECO:0000256" key="5">
    <source>
        <dbReference type="ARBA" id="ARBA00023136"/>
    </source>
</evidence>
<dbReference type="Pfam" id="PF01940">
    <property type="entry name" value="DUF92"/>
    <property type="match status" value="1"/>
</dbReference>
<comment type="subcellular location">
    <subcellularLocation>
        <location evidence="1">Membrane</location>
        <topology evidence="1">Multi-pass membrane protein</topology>
    </subcellularLocation>
</comment>
<organism evidence="7">
    <name type="scientific">Geoglobus ahangari</name>
    <dbReference type="NCBI Taxonomy" id="113653"/>
    <lineage>
        <taxon>Archaea</taxon>
        <taxon>Methanobacteriati</taxon>
        <taxon>Methanobacteriota</taxon>
        <taxon>Archaeoglobi</taxon>
        <taxon>Archaeoglobales</taxon>
        <taxon>Archaeoglobaceae</taxon>
        <taxon>Geoglobus</taxon>
    </lineage>
</organism>
<evidence type="ECO:0000256" key="2">
    <source>
        <dbReference type="ARBA" id="ARBA00009012"/>
    </source>
</evidence>
<dbReference type="PANTHER" id="PTHR13353:SF5">
    <property type="entry name" value="TRANSMEMBRANE PROTEIN 19"/>
    <property type="match status" value="1"/>
</dbReference>
<evidence type="ECO:0000256" key="6">
    <source>
        <dbReference type="SAM" id="Phobius"/>
    </source>
</evidence>